<feature type="domain" description="Impact N-terminal" evidence="2">
    <location>
        <begin position="181"/>
        <end position="288"/>
    </location>
</feature>
<reference evidence="4" key="1">
    <citation type="submission" date="2015-09" db="EMBL/GenBank/DDBJ databases">
        <authorList>
            <consortium name="Pathogen Informatics"/>
        </authorList>
    </citation>
    <scope>NUCLEOTIDE SEQUENCE [LARGE SCALE GENOMIC DNA]</scope>
    <source>
        <strain evidence="4">Lake Konstanz</strain>
    </source>
</reference>
<dbReference type="AlphaFoldDB" id="A0A0S4JCX3"/>
<dbReference type="EMBL" id="CYKH01001734">
    <property type="protein sequence ID" value="CUG89398.1"/>
    <property type="molecule type" value="Genomic_DNA"/>
</dbReference>
<evidence type="ECO:0000313" key="4">
    <source>
        <dbReference type="Proteomes" id="UP000051952"/>
    </source>
</evidence>
<dbReference type="Gene3D" id="3.30.230.30">
    <property type="entry name" value="Impact, N-terminal domain"/>
    <property type="match status" value="1"/>
</dbReference>
<dbReference type="InterPro" id="IPR020568">
    <property type="entry name" value="Ribosomal_Su5_D2-typ_SF"/>
</dbReference>
<proteinExistence type="inferred from homology"/>
<evidence type="ECO:0000259" key="2">
    <source>
        <dbReference type="Pfam" id="PF01205"/>
    </source>
</evidence>
<dbReference type="InterPro" id="IPR023582">
    <property type="entry name" value="Impact"/>
</dbReference>
<dbReference type="Pfam" id="PF01205">
    <property type="entry name" value="Impact_N"/>
    <property type="match status" value="1"/>
</dbReference>
<dbReference type="GO" id="GO:0006446">
    <property type="term" value="P:regulation of translational initiation"/>
    <property type="evidence" value="ECO:0007669"/>
    <property type="project" value="TreeGrafter"/>
</dbReference>
<comment type="similarity">
    <text evidence="1">Belongs to the IMPACT family.</text>
</comment>
<sequence>MLWSSQAHIYERGDIINKNSRATSHDKTSVMDASDVEDEIEIICGAYEGSVTVTTPFELLICLPHKFVLRVVLPTHGYPYNDNCPLPTITVVEARNAVLSSLLERSLVPRFEREVVRGAPMLMPLIQMAMEEADIVAEDAELERQTKLNAVLREESLLEAAAEVRFASGIDILAGEPIVDRKSKFLAHVAKVSSIAQVEDVVRELRSHRAIACAAHPAIYAYRFADPQTGVLHQDADDDGETGASKKMLFLMDQLNVRGYVVVVTRWFGGILLGPDRFKHIMSVVKATLQQYQVITSE</sequence>
<dbReference type="InterPro" id="IPR036956">
    <property type="entry name" value="Impact_N_sf"/>
</dbReference>
<organism evidence="3 4">
    <name type="scientific">Bodo saltans</name>
    <name type="common">Flagellated protozoan</name>
    <dbReference type="NCBI Taxonomy" id="75058"/>
    <lineage>
        <taxon>Eukaryota</taxon>
        <taxon>Discoba</taxon>
        <taxon>Euglenozoa</taxon>
        <taxon>Kinetoplastea</taxon>
        <taxon>Metakinetoplastina</taxon>
        <taxon>Eubodonida</taxon>
        <taxon>Bodonidae</taxon>
        <taxon>Bodo</taxon>
    </lineage>
</organism>
<name>A0A0S4JCX3_BODSA</name>
<evidence type="ECO:0000313" key="3">
    <source>
        <dbReference type="EMBL" id="CUG89398.1"/>
    </source>
</evidence>
<dbReference type="OrthoDB" id="69641at2759"/>
<dbReference type="InterPro" id="IPR001498">
    <property type="entry name" value="Impact_N"/>
</dbReference>
<dbReference type="PANTHER" id="PTHR16301">
    <property type="entry name" value="IMPACT-RELATED"/>
    <property type="match status" value="1"/>
</dbReference>
<gene>
    <name evidence="3" type="ORF">BSAL_20850</name>
</gene>
<dbReference type="SUPFAM" id="SSF54211">
    <property type="entry name" value="Ribosomal protein S5 domain 2-like"/>
    <property type="match status" value="1"/>
</dbReference>
<dbReference type="GO" id="GO:0140469">
    <property type="term" value="P:GCN2-mediated signaling"/>
    <property type="evidence" value="ECO:0007669"/>
    <property type="project" value="TreeGrafter"/>
</dbReference>
<keyword evidence="4" id="KW-1185">Reference proteome</keyword>
<dbReference type="VEuPathDB" id="TriTrypDB:BSAL_20850"/>
<dbReference type="OMA" id="RFKHIME"/>
<dbReference type="PANTHER" id="PTHR16301:SF25">
    <property type="entry name" value="PROTEIN IMPACT"/>
    <property type="match status" value="1"/>
</dbReference>
<protein>
    <recommendedName>
        <fullName evidence="2">Impact N-terminal domain-containing protein</fullName>
    </recommendedName>
</protein>
<evidence type="ECO:0000256" key="1">
    <source>
        <dbReference type="ARBA" id="ARBA00007665"/>
    </source>
</evidence>
<dbReference type="GO" id="GO:0005737">
    <property type="term" value="C:cytoplasm"/>
    <property type="evidence" value="ECO:0007669"/>
    <property type="project" value="TreeGrafter"/>
</dbReference>
<dbReference type="Proteomes" id="UP000051952">
    <property type="component" value="Unassembled WGS sequence"/>
</dbReference>
<accession>A0A0S4JCX3</accession>